<keyword evidence="4" id="KW-0808">Transferase</keyword>
<dbReference type="Pfam" id="PF07478">
    <property type="entry name" value="Dala_Dala_lig_C"/>
    <property type="match status" value="1"/>
</dbReference>
<dbReference type="GO" id="GO:0008168">
    <property type="term" value="F:methyltransferase activity"/>
    <property type="evidence" value="ECO:0007669"/>
    <property type="project" value="UniProtKB-KW"/>
</dbReference>
<dbReference type="Gene3D" id="2.170.270.10">
    <property type="entry name" value="SET domain"/>
    <property type="match status" value="1"/>
</dbReference>
<comment type="similarity">
    <text evidence="1">Belongs to the D-alanine--D-alanine ligase family.</text>
</comment>
<evidence type="ECO:0000313" key="10">
    <source>
        <dbReference type="EMBL" id="CAF3789917.1"/>
    </source>
</evidence>
<organism evidence="9 11">
    <name type="scientific">Rotaria sordida</name>
    <dbReference type="NCBI Taxonomy" id="392033"/>
    <lineage>
        <taxon>Eukaryota</taxon>
        <taxon>Metazoa</taxon>
        <taxon>Spiralia</taxon>
        <taxon>Gnathifera</taxon>
        <taxon>Rotifera</taxon>
        <taxon>Eurotatoria</taxon>
        <taxon>Bdelloidea</taxon>
        <taxon>Philodinida</taxon>
        <taxon>Philodinidae</taxon>
        <taxon>Rotaria</taxon>
    </lineage>
</organism>
<dbReference type="AlphaFoldDB" id="A0A815HM67"/>
<dbReference type="PROSITE" id="PS50975">
    <property type="entry name" value="ATP_GRASP"/>
    <property type="match status" value="1"/>
</dbReference>
<evidence type="ECO:0000259" key="8">
    <source>
        <dbReference type="PROSITE" id="PS50975"/>
    </source>
</evidence>
<evidence type="ECO:0000256" key="2">
    <source>
        <dbReference type="ARBA" id="ARBA00022598"/>
    </source>
</evidence>
<dbReference type="EMBL" id="CAJOBE010001979">
    <property type="protein sequence ID" value="CAF3789917.1"/>
    <property type="molecule type" value="Genomic_DNA"/>
</dbReference>
<dbReference type="CDD" id="cd00385">
    <property type="entry name" value="Isoprenoid_Biosyn_C1"/>
    <property type="match status" value="1"/>
</dbReference>
<keyword evidence="2" id="KW-0436">Ligase</keyword>
<dbReference type="GO" id="GO:0008716">
    <property type="term" value="F:D-alanine-D-alanine ligase activity"/>
    <property type="evidence" value="ECO:0007669"/>
    <property type="project" value="InterPro"/>
</dbReference>
<name>A0A815HM67_9BILA</name>
<keyword evidence="6" id="KW-0067">ATP-binding</keyword>
<accession>A0A815HM67</accession>
<evidence type="ECO:0000313" key="11">
    <source>
        <dbReference type="Proteomes" id="UP000663889"/>
    </source>
</evidence>
<proteinExistence type="inferred from homology"/>
<dbReference type="Proteomes" id="UP000663874">
    <property type="component" value="Unassembled WGS sequence"/>
</dbReference>
<evidence type="ECO:0000256" key="3">
    <source>
        <dbReference type="ARBA" id="ARBA00022603"/>
    </source>
</evidence>
<dbReference type="GO" id="GO:0005524">
    <property type="term" value="F:ATP binding"/>
    <property type="evidence" value="ECO:0007669"/>
    <property type="project" value="UniProtKB-UniRule"/>
</dbReference>
<keyword evidence="6" id="KW-0547">Nucleotide-binding</keyword>
<dbReference type="Pfam" id="PF00856">
    <property type="entry name" value="SET"/>
    <property type="match status" value="1"/>
</dbReference>
<evidence type="ECO:0000259" key="7">
    <source>
        <dbReference type="PROSITE" id="PS50868"/>
    </source>
</evidence>
<keyword evidence="5" id="KW-0949">S-adenosyl-L-methionine</keyword>
<feature type="domain" description="Post-SET" evidence="7">
    <location>
        <begin position="520"/>
        <end position="536"/>
    </location>
</feature>
<evidence type="ECO:0000313" key="9">
    <source>
        <dbReference type="EMBL" id="CAF1354346.1"/>
    </source>
</evidence>
<evidence type="ECO:0000256" key="6">
    <source>
        <dbReference type="PROSITE-ProRule" id="PRU00409"/>
    </source>
</evidence>
<dbReference type="InterPro" id="IPR046341">
    <property type="entry name" value="SET_dom_sf"/>
</dbReference>
<dbReference type="InterPro" id="IPR011761">
    <property type="entry name" value="ATP-grasp"/>
</dbReference>
<comment type="caution">
    <text evidence="9">The sequence shown here is derived from an EMBL/GenBank/DDBJ whole genome shotgun (WGS) entry which is preliminary data.</text>
</comment>
<sequence length="919" mass="106171">MNQCAASVKGNDNESEVEVIGDEIKKISFDNDHKKIKHVCILNVHPNYTIEAVHGNHLKISPTKENEQVALFYPHDAEQVLKELDQNIIVQTVNLTPNVRQSIATIRRLKHQIDIFINLYDNADGAGIKIVDYMQNQGIAFTGAGTHFYDPTRIELKQLCRYCRLSTPKFALMTDPKSYDDGSLANLSKTLGDFPLFIKPEHGYDSVGINEKSLIFNLTDLKECCTRIVDEFGGALIEKYIEGREFTVLVAGSKDNIHVFPPVEYRFLANKTFITFDDKWGQNYTDLHWCLLNKTNEQEEQLIDDLTLLARQLYESFDGDGYARIDIRQDNKTKELFILDCNPNCSLFYKDLCSADAIIELSGWPKVKFMKFLFEQALEPQRRYYLTHSYTIKYLPQSGVAMYASRNLFQDDLVYSQENTSLKLVTKQFAEQTFSKTELMWFNHYGMYDEELIYQFIVSAWPICDNVFILWHEDSRKWTPINHSCDPNVWINGLDCIARRYIPLGEELTIDYATYLTTIPSFQCWCGTSICRGQIKSDAYKEKWFQDRYGFGLWNDMFNVPPVNTAVLYGIYQSLGRITNEFLEKGKRYDPTIDDDELFKAGRTVWFMIAFQTQMNLSLSLTDSIFGYNMLYPYTDDLVDCNDVSREAKKDFARIFHERLLIGASNYDPKSHFNGQQSNVTLLKLPPSLQPYADRVGKIFDMVKFIENDWTRNEHQGVYMGLVTIHESQMKSTLQHAQPDNGYIPTMAQIEQISAEKGGASLIAAVFLIEGRLTRAKMAYLEYLGFGLQMLDDLQDVEEDMKNNHRTIFTQSLADGQTLDAPTARLIQYCYYAPAFEKFSDDHRTVSDAQSGETLAHYVRASMMMFSVLLILEAVSRLQQYYSEEFYREISTFSPLPFDVLKMARVEKIFWTVVRDQSF</sequence>
<feature type="domain" description="ATP-grasp" evidence="8">
    <location>
        <begin position="157"/>
        <end position="375"/>
    </location>
</feature>
<reference evidence="9" key="1">
    <citation type="submission" date="2021-02" db="EMBL/GenBank/DDBJ databases">
        <authorList>
            <person name="Nowell W R."/>
        </authorList>
    </citation>
    <scope>NUCLEOTIDE SEQUENCE</scope>
</reference>
<dbReference type="InterPro" id="IPR011095">
    <property type="entry name" value="Dala_Dala_lig_C"/>
</dbReference>
<protein>
    <submittedName>
        <fullName evidence="9">Uncharacterized protein</fullName>
    </submittedName>
</protein>
<dbReference type="InterPro" id="IPR001214">
    <property type="entry name" value="SET_dom"/>
</dbReference>
<evidence type="ECO:0000256" key="1">
    <source>
        <dbReference type="ARBA" id="ARBA00010871"/>
    </source>
</evidence>
<dbReference type="Proteomes" id="UP000663889">
    <property type="component" value="Unassembled WGS sequence"/>
</dbReference>
<dbReference type="SUPFAM" id="SSF82199">
    <property type="entry name" value="SET domain"/>
    <property type="match status" value="1"/>
</dbReference>
<dbReference type="InterPro" id="IPR003616">
    <property type="entry name" value="Post-SET_dom"/>
</dbReference>
<dbReference type="PANTHER" id="PTHR23132:SF23">
    <property type="entry name" value="D-ALANINE--D-ALANINE LIGASE B"/>
    <property type="match status" value="1"/>
</dbReference>
<dbReference type="Gene3D" id="3.30.470.20">
    <property type="entry name" value="ATP-grasp fold, B domain"/>
    <property type="match status" value="1"/>
</dbReference>
<evidence type="ECO:0000256" key="5">
    <source>
        <dbReference type="ARBA" id="ARBA00022691"/>
    </source>
</evidence>
<dbReference type="PROSITE" id="PS50868">
    <property type="entry name" value="POST_SET"/>
    <property type="match status" value="1"/>
</dbReference>
<evidence type="ECO:0000256" key="4">
    <source>
        <dbReference type="ARBA" id="ARBA00022679"/>
    </source>
</evidence>
<dbReference type="SUPFAM" id="SSF56059">
    <property type="entry name" value="Glutathione synthetase ATP-binding domain-like"/>
    <property type="match status" value="1"/>
</dbReference>
<dbReference type="EMBL" id="CAJNOU010002856">
    <property type="protein sequence ID" value="CAF1354346.1"/>
    <property type="molecule type" value="Genomic_DNA"/>
</dbReference>
<keyword evidence="3" id="KW-0489">Methyltransferase</keyword>
<gene>
    <name evidence="10" type="ORF">FNK824_LOCUS14379</name>
    <name evidence="9" type="ORF">SEV965_LOCUS29035</name>
</gene>
<dbReference type="GO" id="GO:0032259">
    <property type="term" value="P:methylation"/>
    <property type="evidence" value="ECO:0007669"/>
    <property type="project" value="UniProtKB-KW"/>
</dbReference>
<dbReference type="GO" id="GO:0046872">
    <property type="term" value="F:metal ion binding"/>
    <property type="evidence" value="ECO:0007669"/>
    <property type="project" value="InterPro"/>
</dbReference>
<dbReference type="PANTHER" id="PTHR23132">
    <property type="entry name" value="D-ALANINE--D-ALANINE LIGASE"/>
    <property type="match status" value="1"/>
</dbReference>